<comment type="caution">
    <text evidence="9">The sequence shown here is derived from an EMBL/GenBank/DDBJ whole genome shotgun (WGS) entry which is preliminary data.</text>
</comment>
<dbReference type="SUPFAM" id="SSF118290">
    <property type="entry name" value="WRKY DNA-binding domain"/>
    <property type="match status" value="1"/>
</dbReference>
<accession>A0A9W7IRE0</accession>
<reference evidence="9" key="1">
    <citation type="submission" date="2023-05" db="EMBL/GenBank/DDBJ databases">
        <title>Genome and transcriptome analyses reveal genes involved in the formation of fine ridges on petal epidermal cells in Hibiscus trionum.</title>
        <authorList>
            <person name="Koshimizu S."/>
            <person name="Masuda S."/>
            <person name="Ishii T."/>
            <person name="Shirasu K."/>
            <person name="Hoshino A."/>
            <person name="Arita M."/>
        </authorList>
    </citation>
    <scope>NUCLEOTIDE SEQUENCE</scope>
    <source>
        <strain evidence="9">Hamamatsu line</strain>
    </source>
</reference>
<evidence type="ECO:0000256" key="2">
    <source>
        <dbReference type="ARBA" id="ARBA00023015"/>
    </source>
</evidence>
<dbReference type="PROSITE" id="PS50811">
    <property type="entry name" value="WRKY"/>
    <property type="match status" value="1"/>
</dbReference>
<evidence type="ECO:0000259" key="7">
    <source>
        <dbReference type="PROSITE" id="PS50217"/>
    </source>
</evidence>
<dbReference type="GO" id="GO:0000976">
    <property type="term" value="F:transcription cis-regulatory region binding"/>
    <property type="evidence" value="ECO:0007669"/>
    <property type="project" value="TreeGrafter"/>
</dbReference>
<evidence type="ECO:0000259" key="8">
    <source>
        <dbReference type="PROSITE" id="PS50811"/>
    </source>
</evidence>
<dbReference type="InterPro" id="IPR003657">
    <property type="entry name" value="WRKY_dom"/>
</dbReference>
<dbReference type="SMART" id="SM00338">
    <property type="entry name" value="BRLZ"/>
    <property type="match status" value="1"/>
</dbReference>
<feature type="domain" description="BZIP" evidence="7">
    <location>
        <begin position="496"/>
        <end position="559"/>
    </location>
</feature>
<dbReference type="Gene3D" id="3.80.10.10">
    <property type="entry name" value="Ribonuclease Inhibitor"/>
    <property type="match status" value="1"/>
</dbReference>
<evidence type="ECO:0000313" key="10">
    <source>
        <dbReference type="Proteomes" id="UP001165190"/>
    </source>
</evidence>
<dbReference type="AlphaFoldDB" id="A0A9W7IRE0"/>
<keyword evidence="2" id="KW-0805">Transcription regulation</keyword>
<dbReference type="GO" id="GO:0005634">
    <property type="term" value="C:nucleus"/>
    <property type="evidence" value="ECO:0007669"/>
    <property type="project" value="UniProtKB-SubCell"/>
</dbReference>
<dbReference type="Pfam" id="PF03106">
    <property type="entry name" value="WRKY"/>
    <property type="match status" value="1"/>
</dbReference>
<sequence length="609" mass="69247">MKGLKFCLLAECNKMETLIDGVMHYERNEDDQSEPEPGSVEHVLESLEYLSIYYMKNIQSICRGSNRFGCMSKLKFLELHACPQLSKIFSHALLENFVNLEEIILEDCPQVTSLVSQSSVEPAMSDKTFLPSLKRLLLLYLPELISISNGLLIAPMLESIGCYNCPKLTSMSKMELSSKTLKIIKGECQWWEDMNWNEAEWGNRPDYLMRIFSPIDNEKDVMTQLVEHKDLLGATIQNEGQQQGDKKLLEDSTHDHNGQFSGNHGAIMLDYTEGRIMGTDGTESPSACILPSNPLWRTSRAPEQAGSFTSERNKCLEDDYCDLASKNSEIDVNEDEPKAKRWNYTENENKGVIGSASKTTRVHNGEANRTGSKVFDDGYRWRKHGQKMFMDIPFPRPYYECLSTDCSVQKHVEQDSQDTSFPITTYQGIHDHDWGNVRRLHNLHSQAFSDHRANSVEDSAETAKTMSPTKGYGDVCEGSLQDKEAHPGPEEDLEVVMRKRRRMVLNREYARRSRMRKQKHLDDIMARVIQLRKDNDQILTSIDVTSQHYLRVKAENSVLRTQANLLSHRLQSLNQIISFLNGRSNGAAMVGGATMVHAATVGALKRDKY</sequence>
<evidence type="ECO:0008006" key="11">
    <source>
        <dbReference type="Google" id="ProtNLM"/>
    </source>
</evidence>
<dbReference type="OrthoDB" id="1938824at2759"/>
<dbReference type="InterPro" id="IPR032675">
    <property type="entry name" value="LRR_dom_sf"/>
</dbReference>
<dbReference type="SUPFAM" id="SSF52047">
    <property type="entry name" value="RNI-like"/>
    <property type="match status" value="1"/>
</dbReference>
<dbReference type="SMART" id="SM00774">
    <property type="entry name" value="WRKY"/>
    <property type="match status" value="1"/>
</dbReference>
<dbReference type="InterPro" id="IPR045314">
    <property type="entry name" value="bZIP_plant_GBF1"/>
</dbReference>
<dbReference type="SUPFAM" id="SSF57959">
    <property type="entry name" value="Leucine zipper domain"/>
    <property type="match status" value="1"/>
</dbReference>
<dbReference type="EMBL" id="BSYR01000035">
    <property type="protein sequence ID" value="GMJ00061.1"/>
    <property type="molecule type" value="Genomic_DNA"/>
</dbReference>
<dbReference type="PANTHER" id="PTHR45764:SF76">
    <property type="entry name" value="OS02G0132500 PROTEIN"/>
    <property type="match status" value="1"/>
</dbReference>
<protein>
    <recommendedName>
        <fullName evidence="11">BZIP domain-containing protein</fullName>
    </recommendedName>
</protein>
<evidence type="ECO:0000256" key="1">
    <source>
        <dbReference type="ARBA" id="ARBA00004123"/>
    </source>
</evidence>
<dbReference type="InterPro" id="IPR057135">
    <property type="entry name" value="At4g27190-like_LRR"/>
</dbReference>
<evidence type="ECO:0000256" key="3">
    <source>
        <dbReference type="ARBA" id="ARBA00023125"/>
    </source>
</evidence>
<evidence type="ECO:0000256" key="6">
    <source>
        <dbReference type="SAM" id="MobiDB-lite"/>
    </source>
</evidence>
<dbReference type="Pfam" id="PF23247">
    <property type="entry name" value="LRR_RPS2"/>
    <property type="match status" value="1"/>
</dbReference>
<evidence type="ECO:0000313" key="9">
    <source>
        <dbReference type="EMBL" id="GMJ00061.1"/>
    </source>
</evidence>
<organism evidence="9 10">
    <name type="scientific">Hibiscus trionum</name>
    <name type="common">Flower of an hour</name>
    <dbReference type="NCBI Taxonomy" id="183268"/>
    <lineage>
        <taxon>Eukaryota</taxon>
        <taxon>Viridiplantae</taxon>
        <taxon>Streptophyta</taxon>
        <taxon>Embryophyta</taxon>
        <taxon>Tracheophyta</taxon>
        <taxon>Spermatophyta</taxon>
        <taxon>Magnoliopsida</taxon>
        <taxon>eudicotyledons</taxon>
        <taxon>Gunneridae</taxon>
        <taxon>Pentapetalae</taxon>
        <taxon>rosids</taxon>
        <taxon>malvids</taxon>
        <taxon>Malvales</taxon>
        <taxon>Malvaceae</taxon>
        <taxon>Malvoideae</taxon>
        <taxon>Hibiscus</taxon>
    </lineage>
</organism>
<dbReference type="InterPro" id="IPR004827">
    <property type="entry name" value="bZIP"/>
</dbReference>
<proteinExistence type="predicted"/>
<evidence type="ECO:0000256" key="4">
    <source>
        <dbReference type="ARBA" id="ARBA00023163"/>
    </source>
</evidence>
<name>A0A9W7IRE0_HIBTR</name>
<keyword evidence="10" id="KW-1185">Reference proteome</keyword>
<dbReference type="InterPro" id="IPR036576">
    <property type="entry name" value="WRKY_dom_sf"/>
</dbReference>
<dbReference type="CDD" id="cd14702">
    <property type="entry name" value="bZIP_plant_GBF1"/>
    <property type="match status" value="1"/>
</dbReference>
<feature type="compositionally biased region" description="Basic and acidic residues" evidence="6">
    <location>
        <begin position="244"/>
        <end position="257"/>
    </location>
</feature>
<dbReference type="InterPro" id="IPR046347">
    <property type="entry name" value="bZIP_sf"/>
</dbReference>
<keyword evidence="4" id="KW-0804">Transcription</keyword>
<feature type="domain" description="WRKY" evidence="8">
    <location>
        <begin position="370"/>
        <end position="435"/>
    </location>
</feature>
<keyword evidence="3" id="KW-0238">DNA-binding</keyword>
<dbReference type="FunFam" id="1.20.5.170:FF:000020">
    <property type="entry name" value="BZIP transcription factor"/>
    <property type="match status" value="1"/>
</dbReference>
<dbReference type="Proteomes" id="UP001165190">
    <property type="component" value="Unassembled WGS sequence"/>
</dbReference>
<dbReference type="Gene3D" id="2.20.25.80">
    <property type="entry name" value="WRKY domain"/>
    <property type="match status" value="1"/>
</dbReference>
<dbReference type="Pfam" id="PF07716">
    <property type="entry name" value="bZIP_2"/>
    <property type="match status" value="1"/>
</dbReference>
<feature type="region of interest" description="Disordered" evidence="6">
    <location>
        <begin position="237"/>
        <end position="264"/>
    </location>
</feature>
<dbReference type="GO" id="GO:0003700">
    <property type="term" value="F:DNA-binding transcription factor activity"/>
    <property type="evidence" value="ECO:0007669"/>
    <property type="project" value="InterPro"/>
</dbReference>
<dbReference type="GO" id="GO:0046982">
    <property type="term" value="F:protein heterodimerization activity"/>
    <property type="evidence" value="ECO:0007669"/>
    <property type="project" value="UniProtKB-ARBA"/>
</dbReference>
<keyword evidence="5" id="KW-0539">Nucleus</keyword>
<comment type="subcellular location">
    <subcellularLocation>
        <location evidence="1">Nucleus</location>
    </subcellularLocation>
</comment>
<dbReference type="Gene3D" id="1.20.5.170">
    <property type="match status" value="1"/>
</dbReference>
<dbReference type="GO" id="GO:0045893">
    <property type="term" value="P:positive regulation of DNA-templated transcription"/>
    <property type="evidence" value="ECO:0007669"/>
    <property type="project" value="TreeGrafter"/>
</dbReference>
<gene>
    <name evidence="9" type="ORF">HRI_003675300</name>
</gene>
<dbReference type="PANTHER" id="PTHR45764">
    <property type="entry name" value="BZIP TRANSCRIPTION FACTOR 44"/>
    <property type="match status" value="1"/>
</dbReference>
<evidence type="ECO:0000256" key="5">
    <source>
        <dbReference type="ARBA" id="ARBA00023242"/>
    </source>
</evidence>
<dbReference type="PROSITE" id="PS50217">
    <property type="entry name" value="BZIP"/>
    <property type="match status" value="1"/>
</dbReference>